<protein>
    <submittedName>
        <fullName evidence="1">Uncharacterized protein</fullName>
    </submittedName>
</protein>
<reference evidence="1 2" key="1">
    <citation type="journal article" date="2009" name="Nucleic Acids Res.">
        <title>Whole-genome analyses reveal genetic instability of Acetobacter pasteurianus.</title>
        <authorList>
            <person name="Azuma Y."/>
            <person name="Hosoyama A."/>
            <person name="Matsutani M."/>
            <person name="Furuya N."/>
            <person name="Horikawa H."/>
            <person name="Harada T."/>
            <person name="Hirakawa H."/>
            <person name="Kuhara S."/>
            <person name="Matsushita K."/>
            <person name="Fujita N."/>
            <person name="Shirai M."/>
        </authorList>
    </citation>
    <scope>NUCLEOTIDE SEQUENCE [LARGE SCALE GENOMIC DNA]</scope>
    <source>
        <strain evidence="2">NBRC 105184 / IFO 3283-01</strain>
    </source>
</reference>
<proteinExistence type="predicted"/>
<dbReference type="Proteomes" id="UP000000948">
    <property type="component" value="Chromosome"/>
</dbReference>
<gene>
    <name evidence="1" type="ordered locus">APA01_02620</name>
</gene>
<dbReference type="KEGG" id="apt:APA01_02620"/>
<accession>C7JBZ7</accession>
<organism evidence="1 2">
    <name type="scientific">Acetobacter pasteurianus (strain NBRC 105184 / IFO 3283-01)</name>
    <dbReference type="NCBI Taxonomy" id="634452"/>
    <lineage>
        <taxon>Bacteria</taxon>
        <taxon>Pseudomonadati</taxon>
        <taxon>Pseudomonadota</taxon>
        <taxon>Alphaproteobacteria</taxon>
        <taxon>Acetobacterales</taxon>
        <taxon>Acetobacteraceae</taxon>
        <taxon>Acetobacter</taxon>
    </lineage>
</organism>
<name>C7JBZ7_ACEP3</name>
<dbReference type="EMBL" id="AP011121">
    <property type="protein sequence ID" value="BAH98414.1"/>
    <property type="molecule type" value="Genomic_DNA"/>
</dbReference>
<dbReference type="STRING" id="634452.APA01_02620"/>
<dbReference type="AlphaFoldDB" id="C7JBZ7"/>
<dbReference type="HOGENOM" id="CLU_3148242_0_0_5"/>
<evidence type="ECO:0000313" key="1">
    <source>
        <dbReference type="EMBL" id="BAH98414.1"/>
    </source>
</evidence>
<evidence type="ECO:0000313" key="2">
    <source>
        <dbReference type="Proteomes" id="UP000000948"/>
    </source>
</evidence>
<sequence>MWEEPINPKCGKAVFLFSMENIQFSIIVPLPSSADQYDLFDQKARSDT</sequence>